<reference evidence="2" key="2">
    <citation type="submission" date="2018-04" db="EMBL/GenBank/DDBJ databases">
        <title>OnivRS2 (Oryza nivara Reference Sequence Version 2).</title>
        <authorList>
            <person name="Zhang J."/>
            <person name="Kudrna D."/>
            <person name="Lee S."/>
            <person name="Talag J."/>
            <person name="Rajasekar S."/>
            <person name="Welchert J."/>
            <person name="Hsing Y.-I."/>
            <person name="Wing R.A."/>
        </authorList>
    </citation>
    <scope>NUCLEOTIDE SEQUENCE [LARGE SCALE GENOMIC DNA]</scope>
    <source>
        <strain evidence="2">SL10</strain>
    </source>
</reference>
<feature type="compositionally biased region" description="Low complexity" evidence="1">
    <location>
        <begin position="465"/>
        <end position="482"/>
    </location>
</feature>
<evidence type="ECO:0000256" key="1">
    <source>
        <dbReference type="SAM" id="MobiDB-lite"/>
    </source>
</evidence>
<proteinExistence type="predicted"/>
<evidence type="ECO:0000313" key="2">
    <source>
        <dbReference type="EnsemblPlants" id="ONIVA09G02740.1"/>
    </source>
</evidence>
<dbReference type="HOGENOM" id="CLU_016558_0_0_1"/>
<dbReference type="Proteomes" id="UP000006591">
    <property type="component" value="Chromosome 9"/>
</dbReference>
<reference evidence="2" key="1">
    <citation type="submission" date="2015-04" db="UniProtKB">
        <authorList>
            <consortium name="EnsemblPlants"/>
        </authorList>
    </citation>
    <scope>IDENTIFICATION</scope>
    <source>
        <strain evidence="2">SL10</strain>
    </source>
</reference>
<accession>A0A0E0IGY9</accession>
<sequence length="606" mass="62913">MEDTNKNLAQQGDANGNPAHRGLPPRHLIIPYSVAAAMANRPIRLASQARLLSGGGGAVAQQPPTQHAIAAQRRLPSRHPWSRIVRSLLLDGKSYHIIDTSFTSEEVFVPAPPPPLLVSTVRSPAVPSVQPIATMFAWPVPPRGWTVSPTTGRYRFGYGFGGESSSSTVLRTPAAPTTTRGPAPLLPAPPTLSPPSIPTLPALAPPADVPPGFGYGGASLSSAMPRAAAAPLVLHGPAPHLRVSRMPAPPIPMPPAPAPPIPTPSMPFPTVPAPPVTAPPATAPSMAAPAAASHGLTVSPTMTHYSFGYGGASSPSSVPCTSSVPLALRALTPHLRALRVSVPRPRAPSASAPPAAAPREWTVSLTTGRYSFGDSIASSSSAAPRAPAAPLALHAPAPHLRAPSMAAPPHAAPRGRTMPPTTGRYSFSYGGLSLSYTTPRGPIAPLSLRSPAPHLRARRVPTAPPAAARPRAPTPPAAAAAPAAPPAPPSGLPSWPLLVRPPTGPARARLAPATPTEAFEEYLVQRRAIEATVDDTPWEMIGRSRKTGGPMFAVAGGGRDRAELEAKEARERRKNRMDKRKAAAAARAQQPPPPLAPRCSGELKWW</sequence>
<feature type="region of interest" description="Disordered" evidence="1">
    <location>
        <begin position="1"/>
        <end position="23"/>
    </location>
</feature>
<dbReference type="Gramene" id="ONIVA09G02740.1">
    <property type="protein sequence ID" value="ONIVA09G02740.1"/>
    <property type="gene ID" value="ONIVA09G02740"/>
</dbReference>
<evidence type="ECO:0000313" key="3">
    <source>
        <dbReference type="Proteomes" id="UP000006591"/>
    </source>
</evidence>
<feature type="compositionally biased region" description="Pro residues" evidence="1">
    <location>
        <begin position="184"/>
        <end position="200"/>
    </location>
</feature>
<dbReference type="OMA" id="MTHYSFG"/>
<dbReference type="STRING" id="4536.A0A0E0IGY9"/>
<name>A0A0E0IGY9_ORYNI</name>
<feature type="region of interest" description="Disordered" evidence="1">
    <location>
        <begin position="166"/>
        <end position="200"/>
    </location>
</feature>
<organism evidence="2">
    <name type="scientific">Oryza nivara</name>
    <name type="common">Indian wild rice</name>
    <name type="synonym">Oryza sativa f. spontanea</name>
    <dbReference type="NCBI Taxonomy" id="4536"/>
    <lineage>
        <taxon>Eukaryota</taxon>
        <taxon>Viridiplantae</taxon>
        <taxon>Streptophyta</taxon>
        <taxon>Embryophyta</taxon>
        <taxon>Tracheophyta</taxon>
        <taxon>Spermatophyta</taxon>
        <taxon>Magnoliopsida</taxon>
        <taxon>Liliopsida</taxon>
        <taxon>Poales</taxon>
        <taxon>Poaceae</taxon>
        <taxon>BOP clade</taxon>
        <taxon>Oryzoideae</taxon>
        <taxon>Oryzeae</taxon>
        <taxon>Oryzinae</taxon>
        <taxon>Oryza</taxon>
    </lineage>
</organism>
<protein>
    <submittedName>
        <fullName evidence="2">Uncharacterized protein</fullName>
    </submittedName>
</protein>
<feature type="compositionally biased region" description="Basic and acidic residues" evidence="1">
    <location>
        <begin position="558"/>
        <end position="571"/>
    </location>
</feature>
<feature type="region of interest" description="Disordered" evidence="1">
    <location>
        <begin position="540"/>
        <end position="606"/>
    </location>
</feature>
<keyword evidence="3" id="KW-1185">Reference proteome</keyword>
<feature type="compositionally biased region" description="Polar residues" evidence="1">
    <location>
        <begin position="1"/>
        <end position="14"/>
    </location>
</feature>
<feature type="region of interest" description="Disordered" evidence="1">
    <location>
        <begin position="462"/>
        <end position="495"/>
    </location>
</feature>
<dbReference type="EnsemblPlants" id="ONIVA09G02740.1">
    <property type="protein sequence ID" value="ONIVA09G02740.1"/>
    <property type="gene ID" value="ONIVA09G02740"/>
</dbReference>
<dbReference type="AlphaFoldDB" id="A0A0E0IGY9"/>
<feature type="compositionally biased region" description="Low complexity" evidence="1">
    <location>
        <begin position="168"/>
        <end position="183"/>
    </location>
</feature>